<reference evidence="6 7" key="1">
    <citation type="submission" date="2018-11" db="EMBL/GenBank/DDBJ databases">
        <title>Genetic determinants and prediction of antibiotic resistance phenotypes in Helicobacter pylori.</title>
        <authorList>
            <person name="Wagner K."/>
        </authorList>
    </citation>
    <scope>NUCLEOTIDE SEQUENCE [LARGE SCALE GENOMIC DNA]</scope>
    <source>
        <strain evidence="6 7">ZH70</strain>
    </source>
</reference>
<feature type="non-terminal residue" evidence="6">
    <location>
        <position position="1"/>
    </location>
</feature>
<dbReference type="Proteomes" id="UP000289022">
    <property type="component" value="Unassembled WGS sequence"/>
</dbReference>
<evidence type="ECO:0000256" key="4">
    <source>
        <dbReference type="ARBA" id="ARBA00023014"/>
    </source>
</evidence>
<dbReference type="EMBL" id="RJGP01000487">
    <property type="protein sequence ID" value="RVZ36336.1"/>
    <property type="molecule type" value="Genomic_DNA"/>
</dbReference>
<name>A0A438XII0_HELPX</name>
<evidence type="ECO:0000256" key="1">
    <source>
        <dbReference type="ARBA" id="ARBA00022485"/>
    </source>
</evidence>
<dbReference type="GO" id="GO:0016114">
    <property type="term" value="P:terpenoid biosynthetic process"/>
    <property type="evidence" value="ECO:0007669"/>
    <property type="project" value="InterPro"/>
</dbReference>
<dbReference type="Pfam" id="PF26540">
    <property type="entry name" value="GcpE_C"/>
    <property type="match status" value="1"/>
</dbReference>
<evidence type="ECO:0000313" key="7">
    <source>
        <dbReference type="Proteomes" id="UP000289022"/>
    </source>
</evidence>
<keyword evidence="4" id="KW-0411">Iron-sulfur</keyword>
<dbReference type="Gene3D" id="3.30.413.10">
    <property type="entry name" value="Sulfite Reductase Hemoprotein, domain 1"/>
    <property type="match status" value="1"/>
</dbReference>
<dbReference type="PANTHER" id="PTHR30454:SF0">
    <property type="entry name" value="4-HYDROXY-3-METHYLBUT-2-EN-1-YL DIPHOSPHATE SYNTHASE (FERREDOXIN), CHLOROPLASTIC"/>
    <property type="match status" value="1"/>
</dbReference>
<protein>
    <submittedName>
        <fullName evidence="6">4-hydroxy-3-methylbut-2-en-1-yl diphosphate synthase</fullName>
    </submittedName>
</protein>
<evidence type="ECO:0000256" key="2">
    <source>
        <dbReference type="ARBA" id="ARBA00022723"/>
    </source>
</evidence>
<dbReference type="PANTHER" id="PTHR30454">
    <property type="entry name" value="4-HYDROXY-3-METHYLBUT-2-EN-1-YL DIPHOSPHATE SYNTHASE"/>
    <property type="match status" value="1"/>
</dbReference>
<dbReference type="GO" id="GO:0019288">
    <property type="term" value="P:isopentenyl diphosphate biosynthetic process, methylerythritol 4-phosphate pathway"/>
    <property type="evidence" value="ECO:0007669"/>
    <property type="project" value="TreeGrafter"/>
</dbReference>
<evidence type="ECO:0000313" key="6">
    <source>
        <dbReference type="EMBL" id="RVZ36336.1"/>
    </source>
</evidence>
<proteinExistence type="predicted"/>
<organism evidence="6 7">
    <name type="scientific">Helicobacter pylori</name>
    <name type="common">Campylobacter pylori</name>
    <dbReference type="NCBI Taxonomy" id="210"/>
    <lineage>
        <taxon>Bacteria</taxon>
        <taxon>Pseudomonadati</taxon>
        <taxon>Campylobacterota</taxon>
        <taxon>Epsilonproteobacteria</taxon>
        <taxon>Campylobacterales</taxon>
        <taxon>Helicobacteraceae</taxon>
        <taxon>Helicobacter</taxon>
    </lineage>
</organism>
<keyword evidence="3" id="KW-0408">Iron</keyword>
<dbReference type="GO" id="GO:0046872">
    <property type="term" value="F:metal ion binding"/>
    <property type="evidence" value="ECO:0007669"/>
    <property type="project" value="UniProtKB-KW"/>
</dbReference>
<dbReference type="InterPro" id="IPR058579">
    <property type="entry name" value="IspG_C"/>
</dbReference>
<dbReference type="InterPro" id="IPR045854">
    <property type="entry name" value="NO2/SO3_Rdtase_4Fe4S_sf"/>
</dbReference>
<keyword evidence="1" id="KW-0004">4Fe-4S</keyword>
<comment type="caution">
    <text evidence="6">The sequence shown here is derived from an EMBL/GenBank/DDBJ whole genome shotgun (WGS) entry which is preliminary data.</text>
</comment>
<dbReference type="GO" id="GO:0046429">
    <property type="term" value="F:4-hydroxy-3-methylbut-2-en-1-yl diphosphate synthase activity (ferredoxin)"/>
    <property type="evidence" value="ECO:0007669"/>
    <property type="project" value="InterPro"/>
</dbReference>
<feature type="domain" description="IspG C-terminal" evidence="5">
    <location>
        <begin position="1"/>
        <end position="63"/>
    </location>
</feature>
<keyword evidence="2" id="KW-0479">Metal-binding</keyword>
<evidence type="ECO:0000256" key="3">
    <source>
        <dbReference type="ARBA" id="ARBA00023004"/>
    </source>
</evidence>
<gene>
    <name evidence="6" type="ORF">EC518_08210</name>
</gene>
<dbReference type="GO" id="GO:0051539">
    <property type="term" value="F:4 iron, 4 sulfur cluster binding"/>
    <property type="evidence" value="ECO:0007669"/>
    <property type="project" value="UniProtKB-KW"/>
</dbReference>
<evidence type="ECO:0000259" key="5">
    <source>
        <dbReference type="Pfam" id="PF26540"/>
    </source>
</evidence>
<sequence>LSHIKTPLDISVMGCVVNALGEAKHADMAIAFGNRSGLIIKEGKVIHKLAEKDLFETFVIEVENLAKEREKSLKD</sequence>
<accession>A0A438XII0</accession>
<dbReference type="AlphaFoldDB" id="A0A438XII0"/>
<dbReference type="InterPro" id="IPR004588">
    <property type="entry name" value="IspG_bac-typ"/>
</dbReference>